<evidence type="ECO:0000256" key="1">
    <source>
        <dbReference type="SAM" id="MobiDB-lite"/>
    </source>
</evidence>
<feature type="region of interest" description="Disordered" evidence="1">
    <location>
        <begin position="1"/>
        <end position="136"/>
    </location>
</feature>
<feature type="region of interest" description="Disordered" evidence="1">
    <location>
        <begin position="237"/>
        <end position="257"/>
    </location>
</feature>
<name>A0A0J0XZU6_9TREE</name>
<dbReference type="GeneID" id="28987902"/>
<sequence>MYMQPRSAPSPGPYASNMMQAPLRSAPSPYTSPAMSTSPLPDAPMRLPPVQGYAHPRRPSMGSSAPSMLPYAQPSPQPQPQQPRRSAPRSYEQRPPSRNTSNGSRGHSRPASRAASSSGHGHSGYHSDAASVPVPHTPEGIAQAVSIWRQKSQRREVEAAIQAGMVGPPPRKEWENPDVFAPAGAWEAPGSYNPYDAAEFEQHSFTAPLRLPKAPAVPAQHAVPSIVRRPSAGHAVNSAHIGRSPRVQQQVAQPGWI</sequence>
<dbReference type="Proteomes" id="UP000053611">
    <property type="component" value="Unassembled WGS sequence"/>
</dbReference>
<dbReference type="EMBL" id="KQ087177">
    <property type="protein sequence ID" value="KLT46572.1"/>
    <property type="molecule type" value="Genomic_DNA"/>
</dbReference>
<evidence type="ECO:0000313" key="2">
    <source>
        <dbReference type="EMBL" id="KLT46572.1"/>
    </source>
</evidence>
<evidence type="ECO:0000313" key="3">
    <source>
        <dbReference type="Proteomes" id="UP000053611"/>
    </source>
</evidence>
<dbReference type="AlphaFoldDB" id="A0A0J0XZU6"/>
<protein>
    <submittedName>
        <fullName evidence="2">Uncharacterized protein</fullName>
    </submittedName>
</protein>
<reference evidence="2 3" key="1">
    <citation type="submission" date="2015-03" db="EMBL/GenBank/DDBJ databases">
        <title>Genomics and transcriptomics of the oil-accumulating basidiomycete yeast T. oleaginosus allow insights into substrate utilization and the diverse evolutionary trajectories of mating systems in fungi.</title>
        <authorList>
            <consortium name="DOE Joint Genome Institute"/>
            <person name="Kourist R."/>
            <person name="Kracht O."/>
            <person name="Bracharz F."/>
            <person name="Lipzen A."/>
            <person name="Nolan M."/>
            <person name="Ohm R."/>
            <person name="Grigoriev I."/>
            <person name="Sun S."/>
            <person name="Heitman J."/>
            <person name="Bruck T."/>
            <person name="Nowrousian M."/>
        </authorList>
    </citation>
    <scope>NUCLEOTIDE SEQUENCE [LARGE SCALE GENOMIC DNA]</scope>
    <source>
        <strain evidence="2 3">IBC0246</strain>
    </source>
</reference>
<feature type="compositionally biased region" description="Polar residues" evidence="1">
    <location>
        <begin position="28"/>
        <end position="39"/>
    </location>
</feature>
<organism evidence="2 3">
    <name type="scientific">Cutaneotrichosporon oleaginosum</name>
    <dbReference type="NCBI Taxonomy" id="879819"/>
    <lineage>
        <taxon>Eukaryota</taxon>
        <taxon>Fungi</taxon>
        <taxon>Dikarya</taxon>
        <taxon>Basidiomycota</taxon>
        <taxon>Agaricomycotina</taxon>
        <taxon>Tremellomycetes</taxon>
        <taxon>Trichosporonales</taxon>
        <taxon>Trichosporonaceae</taxon>
        <taxon>Cutaneotrichosporon</taxon>
    </lineage>
</organism>
<feature type="compositionally biased region" description="Polar residues" evidence="1">
    <location>
        <begin position="246"/>
        <end position="257"/>
    </location>
</feature>
<dbReference type="RefSeq" id="XP_018283063.1">
    <property type="nucleotide sequence ID" value="XM_018427299.1"/>
</dbReference>
<gene>
    <name evidence="2" type="ORF">CC85DRAFT_6145</name>
</gene>
<proteinExistence type="predicted"/>
<accession>A0A0J0XZU6</accession>
<feature type="compositionally biased region" description="Low complexity" evidence="1">
    <location>
        <begin position="103"/>
        <end position="131"/>
    </location>
</feature>
<keyword evidence="3" id="KW-1185">Reference proteome</keyword>